<keyword evidence="4 6" id="KW-1133">Transmembrane helix</keyword>
<dbReference type="EMBL" id="CVRR01000010">
    <property type="protein sequence ID" value="CRL35794.1"/>
    <property type="molecule type" value="Genomic_DNA"/>
</dbReference>
<comment type="subcellular location">
    <subcellularLocation>
        <location evidence="1">Cell membrane</location>
        <topology evidence="1">Multi-pass membrane protein</topology>
    </subcellularLocation>
</comment>
<organism evidence="7 8">
    <name type="scientific">Roseburia faecis</name>
    <dbReference type="NCBI Taxonomy" id="301302"/>
    <lineage>
        <taxon>Bacteria</taxon>
        <taxon>Bacillati</taxon>
        <taxon>Bacillota</taxon>
        <taxon>Clostridia</taxon>
        <taxon>Lachnospirales</taxon>
        <taxon>Lachnospiraceae</taxon>
        <taxon>Roseburia</taxon>
    </lineage>
</organism>
<dbReference type="Proteomes" id="UP000049979">
    <property type="component" value="Unassembled WGS sequence"/>
</dbReference>
<evidence type="ECO:0000256" key="1">
    <source>
        <dbReference type="ARBA" id="ARBA00004651"/>
    </source>
</evidence>
<protein>
    <submittedName>
        <fullName evidence="7">Transporter</fullName>
    </submittedName>
</protein>
<name>A0A0M6WJL8_9FIRM</name>
<evidence type="ECO:0000256" key="6">
    <source>
        <dbReference type="SAM" id="Phobius"/>
    </source>
</evidence>
<dbReference type="PANTHER" id="PTHR30250">
    <property type="entry name" value="PST FAMILY PREDICTED COLANIC ACID TRANSPORTER"/>
    <property type="match status" value="1"/>
</dbReference>
<keyword evidence="8" id="KW-1185">Reference proteome</keyword>
<dbReference type="PANTHER" id="PTHR30250:SF26">
    <property type="entry name" value="PSMA PROTEIN"/>
    <property type="match status" value="1"/>
</dbReference>
<dbReference type="AlphaFoldDB" id="A0A0M6WJL8"/>
<feature type="transmembrane region" description="Helical" evidence="6">
    <location>
        <begin position="460"/>
        <end position="483"/>
    </location>
</feature>
<dbReference type="InterPro" id="IPR050833">
    <property type="entry name" value="Poly_Biosynth_Transport"/>
</dbReference>
<dbReference type="GO" id="GO:0005886">
    <property type="term" value="C:plasma membrane"/>
    <property type="evidence" value="ECO:0007669"/>
    <property type="project" value="UniProtKB-SubCell"/>
</dbReference>
<dbReference type="RefSeq" id="WP_055067415.1">
    <property type="nucleotide sequence ID" value="NZ_CP173697.1"/>
</dbReference>
<feature type="transmembrane region" description="Helical" evidence="6">
    <location>
        <begin position="339"/>
        <end position="358"/>
    </location>
</feature>
<feature type="transmembrane region" description="Helical" evidence="6">
    <location>
        <begin position="299"/>
        <end position="319"/>
    </location>
</feature>
<feature type="transmembrane region" description="Helical" evidence="6">
    <location>
        <begin position="119"/>
        <end position="141"/>
    </location>
</feature>
<feature type="transmembrane region" description="Helical" evidence="6">
    <location>
        <begin position="7"/>
        <end position="27"/>
    </location>
</feature>
<feature type="transmembrane region" description="Helical" evidence="6">
    <location>
        <begin position="432"/>
        <end position="454"/>
    </location>
</feature>
<evidence type="ECO:0000313" key="7">
    <source>
        <dbReference type="EMBL" id="CRL35794.1"/>
    </source>
</evidence>
<feature type="transmembrane region" description="Helical" evidence="6">
    <location>
        <begin position="224"/>
        <end position="247"/>
    </location>
</feature>
<feature type="transmembrane region" description="Helical" evidence="6">
    <location>
        <begin position="153"/>
        <end position="177"/>
    </location>
</feature>
<dbReference type="OrthoDB" id="8609648at2"/>
<feature type="transmembrane region" description="Helical" evidence="6">
    <location>
        <begin position="49"/>
        <end position="69"/>
    </location>
</feature>
<accession>A0A0M6WJL8</accession>
<evidence type="ECO:0000256" key="2">
    <source>
        <dbReference type="ARBA" id="ARBA00022475"/>
    </source>
</evidence>
<proteinExistence type="predicted"/>
<evidence type="ECO:0000256" key="5">
    <source>
        <dbReference type="ARBA" id="ARBA00023136"/>
    </source>
</evidence>
<keyword evidence="5 6" id="KW-0472">Membrane</keyword>
<evidence type="ECO:0000313" key="8">
    <source>
        <dbReference type="Proteomes" id="UP000049979"/>
    </source>
</evidence>
<feature type="transmembrane region" description="Helical" evidence="6">
    <location>
        <begin position="183"/>
        <end position="203"/>
    </location>
</feature>
<keyword evidence="2" id="KW-1003">Cell membrane</keyword>
<evidence type="ECO:0000256" key="4">
    <source>
        <dbReference type="ARBA" id="ARBA00022989"/>
    </source>
</evidence>
<feature type="transmembrane region" description="Helical" evidence="6">
    <location>
        <begin position="90"/>
        <end position="113"/>
    </location>
</feature>
<reference evidence="8" key="1">
    <citation type="submission" date="2015-05" db="EMBL/GenBank/DDBJ databases">
        <authorList>
            <consortium name="Pathogen Informatics"/>
        </authorList>
    </citation>
    <scope>NUCLEOTIDE SEQUENCE [LARGE SCALE GENOMIC DNA]</scope>
    <source>
        <strain evidence="8">M72</strain>
    </source>
</reference>
<gene>
    <name evidence="7" type="ORF">M72_24651</name>
</gene>
<sequence length="496" mass="55653">MRNKATLINMISGLILQTFTILSGFILPKIILTCFGSEVNGLVSSLNQFLSYISLVEGGITGVVMANLYKPIVEKDEQKISAVMVTANLFFRKIGILFVAYSVGLSIAYPLLFKTEFNFAYVCSLTLILSIAVLIQYMFSITLKTLLNADKRAYAVNFTQTLIVICNVIFALISVWIYPSIHILKLISGILFILQPVIFGYIVKRDYRIDWSTDPEYSLIKSRWSGFAINLAAFIHGSTDITILTILTNLKTVSVYSVYGLVSNGIKALVQACLSGLSQTVGQAYAKKDWKELNQKLDLYEYVVFVLVFFIFTVTALLINPFILLYTRDVTDTNYNQPIFGILLIISEGLYLVKFPHLNLAYAANKFKEITVPAYIEALLNIVISVILVHKFGLVGVAVGTIVGMTYRMMFHVYYTSKIVPGRVQSIFYKKFCLFAISVAIGFMICSLVIPLRVVTVMNWVIHAILYCAVVGGCILLTSVLFFKKELTFFAKYLKR</sequence>
<evidence type="ECO:0000256" key="3">
    <source>
        <dbReference type="ARBA" id="ARBA00022692"/>
    </source>
</evidence>
<keyword evidence="3 6" id="KW-0812">Transmembrane</keyword>